<dbReference type="AlphaFoldDB" id="A0A834NI48"/>
<dbReference type="EMBL" id="JACSDY010000013">
    <property type="protein sequence ID" value="KAF7411015.1"/>
    <property type="molecule type" value="Genomic_DNA"/>
</dbReference>
<reference evidence="1" key="1">
    <citation type="journal article" date="2020" name="G3 (Bethesda)">
        <title>High-Quality Assemblies for Three Invasive Social Wasps from the &lt;i&gt;Vespula&lt;/i&gt; Genus.</title>
        <authorList>
            <person name="Harrop T.W.R."/>
            <person name="Guhlin J."/>
            <person name="McLaughlin G.M."/>
            <person name="Permina E."/>
            <person name="Stockwell P."/>
            <person name="Gilligan J."/>
            <person name="Le Lec M.F."/>
            <person name="Gruber M.A.M."/>
            <person name="Quinn O."/>
            <person name="Lovegrove M."/>
            <person name="Duncan E.J."/>
            <person name="Remnant E.J."/>
            <person name="Van Eeckhoven J."/>
            <person name="Graham B."/>
            <person name="Knapp R.A."/>
            <person name="Langford K.W."/>
            <person name="Kronenberg Z."/>
            <person name="Press M.O."/>
            <person name="Eacker S.M."/>
            <person name="Wilson-Rankin E.E."/>
            <person name="Purcell J."/>
            <person name="Lester P.J."/>
            <person name="Dearden P.K."/>
        </authorList>
    </citation>
    <scope>NUCLEOTIDE SEQUENCE</scope>
    <source>
        <strain evidence="1">Volc-1</strain>
    </source>
</reference>
<proteinExistence type="predicted"/>
<organism evidence="1 2">
    <name type="scientific">Vespula pensylvanica</name>
    <name type="common">Western yellow jacket</name>
    <name type="synonym">Wasp</name>
    <dbReference type="NCBI Taxonomy" id="30213"/>
    <lineage>
        <taxon>Eukaryota</taxon>
        <taxon>Metazoa</taxon>
        <taxon>Ecdysozoa</taxon>
        <taxon>Arthropoda</taxon>
        <taxon>Hexapoda</taxon>
        <taxon>Insecta</taxon>
        <taxon>Pterygota</taxon>
        <taxon>Neoptera</taxon>
        <taxon>Endopterygota</taxon>
        <taxon>Hymenoptera</taxon>
        <taxon>Apocrita</taxon>
        <taxon>Aculeata</taxon>
        <taxon>Vespoidea</taxon>
        <taxon>Vespidae</taxon>
        <taxon>Vespinae</taxon>
        <taxon>Vespula</taxon>
    </lineage>
</organism>
<evidence type="ECO:0000313" key="1">
    <source>
        <dbReference type="EMBL" id="KAF7411015.1"/>
    </source>
</evidence>
<dbReference type="Proteomes" id="UP000600918">
    <property type="component" value="Unassembled WGS sequence"/>
</dbReference>
<gene>
    <name evidence="1" type="ORF">H0235_013622</name>
</gene>
<protein>
    <submittedName>
        <fullName evidence="1">Uncharacterized protein</fullName>
    </submittedName>
</protein>
<accession>A0A834NI48</accession>
<name>A0A834NI48_VESPE</name>
<sequence>MACGTSLRQHTHVATGVCTNEHSKGFLASRKGSAGSSPLLGVGGGWFGWKVLRGFRTDGAVLELYTGEPTAVLWDYGKEEEKEKEKEKKRGRKKYAESNGKACYFGVTESSVEAV</sequence>
<evidence type="ECO:0000313" key="2">
    <source>
        <dbReference type="Proteomes" id="UP000600918"/>
    </source>
</evidence>
<comment type="caution">
    <text evidence="1">The sequence shown here is derived from an EMBL/GenBank/DDBJ whole genome shotgun (WGS) entry which is preliminary data.</text>
</comment>
<keyword evidence="2" id="KW-1185">Reference proteome</keyword>